<dbReference type="PROSITE" id="PS50056">
    <property type="entry name" value="TYR_PHOSPHATASE_2"/>
    <property type="match status" value="1"/>
</dbReference>
<proteinExistence type="predicted"/>
<dbReference type="InterPro" id="IPR029021">
    <property type="entry name" value="Prot-tyrosine_phosphatase-like"/>
</dbReference>
<gene>
    <name evidence="2" type="ORF">TPSB3V08_LOCUS4121</name>
</gene>
<dbReference type="AlphaFoldDB" id="A0A7R9GZH0"/>
<dbReference type="PANTHER" id="PTHR23339">
    <property type="entry name" value="TYROSINE SPECIFIC PROTEIN PHOSPHATASE AND DUAL SPECIFICITY PROTEIN PHOSPHATASE"/>
    <property type="match status" value="1"/>
</dbReference>
<accession>A0A7R9GZH0</accession>
<feature type="domain" description="Tyrosine specific protein phosphatases" evidence="1">
    <location>
        <begin position="73"/>
        <end position="115"/>
    </location>
</feature>
<evidence type="ECO:0000313" key="2">
    <source>
        <dbReference type="EMBL" id="CAD7403587.1"/>
    </source>
</evidence>
<dbReference type="InterPro" id="IPR000387">
    <property type="entry name" value="Tyr_Pase_dom"/>
</dbReference>
<evidence type="ECO:0000259" key="1">
    <source>
        <dbReference type="PROSITE" id="PS50056"/>
    </source>
</evidence>
<dbReference type="SUPFAM" id="SSF52799">
    <property type="entry name" value="(Phosphotyrosine protein) phosphatases II"/>
    <property type="match status" value="1"/>
</dbReference>
<organism evidence="2">
    <name type="scientific">Timema poppense</name>
    <name type="common">Walking stick</name>
    <dbReference type="NCBI Taxonomy" id="170557"/>
    <lineage>
        <taxon>Eukaryota</taxon>
        <taxon>Metazoa</taxon>
        <taxon>Ecdysozoa</taxon>
        <taxon>Arthropoda</taxon>
        <taxon>Hexapoda</taxon>
        <taxon>Insecta</taxon>
        <taxon>Pterygota</taxon>
        <taxon>Neoptera</taxon>
        <taxon>Polyneoptera</taxon>
        <taxon>Phasmatodea</taxon>
        <taxon>Timematodea</taxon>
        <taxon>Timematoidea</taxon>
        <taxon>Timematidae</taxon>
        <taxon>Timema</taxon>
    </lineage>
</organism>
<dbReference type="InterPro" id="IPR050561">
    <property type="entry name" value="PTP"/>
</dbReference>
<dbReference type="EMBL" id="OD001923">
    <property type="protein sequence ID" value="CAD7403587.1"/>
    <property type="molecule type" value="Genomic_DNA"/>
</dbReference>
<name>A0A7R9GZH0_TIMPO</name>
<protein>
    <recommendedName>
        <fullName evidence="1">Tyrosine specific protein phosphatases domain-containing protein</fullName>
    </recommendedName>
</protein>
<dbReference type="Gene3D" id="3.90.190.10">
    <property type="entry name" value="Protein tyrosine phosphatase superfamily"/>
    <property type="match status" value="1"/>
</dbReference>
<sequence>MNSCANSRFQDHKSVPVSPCIVKPPNWHQDKLGSDMNEYLPLPVARPVVASDMHNIQSSTRLAGIQARDSQFGLGRTGVLIACYLVYSLRVHANDAIRFVRLKRPNSVQTRGQILCVQEFERYILPQTIIFCNNMRKLWLRGSVPSFAWRVSGKPLVNNNTLSMPDQDSNFNLPLSSNPTYCESDTFDHLITEVDFMVVFLPIPVGTWTKYQVHVDLFTDDWKVKV</sequence>
<reference evidence="2" key="1">
    <citation type="submission" date="2020-11" db="EMBL/GenBank/DDBJ databases">
        <authorList>
            <person name="Tran Van P."/>
        </authorList>
    </citation>
    <scope>NUCLEOTIDE SEQUENCE</scope>
</reference>